<dbReference type="Proteomes" id="UP000680348">
    <property type="component" value="Unassembled WGS sequence"/>
</dbReference>
<organism evidence="2 3">
    <name type="scientific">Pseudaminobacter soli</name>
    <name type="common">ex Zhang et al. 2022</name>
    <dbReference type="NCBI Taxonomy" id="2831468"/>
    <lineage>
        <taxon>Bacteria</taxon>
        <taxon>Pseudomonadati</taxon>
        <taxon>Pseudomonadota</taxon>
        <taxon>Alphaproteobacteria</taxon>
        <taxon>Hyphomicrobiales</taxon>
        <taxon>Phyllobacteriaceae</taxon>
        <taxon>Pseudaminobacter</taxon>
    </lineage>
</organism>
<accession>A0A942DYI3</accession>
<feature type="region of interest" description="Disordered" evidence="1">
    <location>
        <begin position="163"/>
        <end position="219"/>
    </location>
</feature>
<gene>
    <name evidence="2" type="ORF">KEU06_01685</name>
</gene>
<dbReference type="AlphaFoldDB" id="A0A942DYI3"/>
<dbReference type="RefSeq" id="WP_188252884.1">
    <property type="nucleotide sequence ID" value="NZ_JABVCF010000001.1"/>
</dbReference>
<protein>
    <recommendedName>
        <fullName evidence="4">Nutrient deprivation-induced protein</fullName>
    </recommendedName>
</protein>
<feature type="compositionally biased region" description="Polar residues" evidence="1">
    <location>
        <begin position="207"/>
        <end position="219"/>
    </location>
</feature>
<name>A0A942DYI3_9HYPH</name>
<reference evidence="2" key="1">
    <citation type="submission" date="2021-04" db="EMBL/GenBank/DDBJ databases">
        <title>Pseudaminobacter soli sp. nov., isolated from paddy soil contaminated by heavy metals.</title>
        <authorList>
            <person name="Zhang K."/>
        </authorList>
    </citation>
    <scope>NUCLEOTIDE SEQUENCE</scope>
    <source>
        <strain evidence="2">19-2017</strain>
    </source>
</reference>
<keyword evidence="3" id="KW-1185">Reference proteome</keyword>
<dbReference type="EMBL" id="JAGWCR010000001">
    <property type="protein sequence ID" value="MBS3647335.1"/>
    <property type="molecule type" value="Genomic_DNA"/>
</dbReference>
<evidence type="ECO:0000313" key="3">
    <source>
        <dbReference type="Proteomes" id="UP000680348"/>
    </source>
</evidence>
<feature type="compositionally biased region" description="Basic and acidic residues" evidence="1">
    <location>
        <begin position="57"/>
        <end position="72"/>
    </location>
</feature>
<evidence type="ECO:0008006" key="4">
    <source>
        <dbReference type="Google" id="ProtNLM"/>
    </source>
</evidence>
<comment type="caution">
    <text evidence="2">The sequence shown here is derived from an EMBL/GenBank/DDBJ whole genome shotgun (WGS) entry which is preliminary data.</text>
</comment>
<proteinExistence type="predicted"/>
<evidence type="ECO:0000256" key="1">
    <source>
        <dbReference type="SAM" id="MobiDB-lite"/>
    </source>
</evidence>
<feature type="region of interest" description="Disordered" evidence="1">
    <location>
        <begin position="1"/>
        <end position="77"/>
    </location>
</feature>
<evidence type="ECO:0000313" key="2">
    <source>
        <dbReference type="EMBL" id="MBS3647335.1"/>
    </source>
</evidence>
<sequence length="219" mass="22763">MSNEDTGWRPGGPSGPGRQDPAGSHSGAKSTSDNAKEAISDAAHTVSDSAKDAAQSARDKAEEFAEHGKEAGANRIEGFAQVARNTADDLEKQSPEIAGYVRQAADGLERAASSVRGRSVGEFVDMVDDFARRQPAAFFGSAVLAGFVLSRFIKSRTVQSYANAGQDRSYGGAGARRGEQAGSRAMAEGLRQTGTETRYGSGGVGQTMPSTPSSIGEMP</sequence>